<organism evidence="1 2">
    <name type="scientific">Nonomuraea mangrovi</name>
    <dbReference type="NCBI Taxonomy" id="2316207"/>
    <lineage>
        <taxon>Bacteria</taxon>
        <taxon>Bacillati</taxon>
        <taxon>Actinomycetota</taxon>
        <taxon>Actinomycetes</taxon>
        <taxon>Streptosporangiales</taxon>
        <taxon>Streptosporangiaceae</taxon>
        <taxon>Nonomuraea</taxon>
    </lineage>
</organism>
<name>A0ABW4TEE3_9ACTN</name>
<comment type="caution">
    <text evidence="1">The sequence shown here is derived from an EMBL/GenBank/DDBJ whole genome shotgun (WGS) entry which is preliminary data.</text>
</comment>
<dbReference type="EMBL" id="JBHUFV010000091">
    <property type="protein sequence ID" value="MFD1939639.1"/>
    <property type="molecule type" value="Genomic_DNA"/>
</dbReference>
<dbReference type="RefSeq" id="WP_379582102.1">
    <property type="nucleotide sequence ID" value="NZ_JBHUFV010000091.1"/>
</dbReference>
<dbReference type="Pfam" id="PF20062">
    <property type="entry name" value="DUF6461"/>
    <property type="match status" value="1"/>
</dbReference>
<accession>A0ABW4TEE3</accession>
<gene>
    <name evidence="1" type="ORF">ACFSKW_50090</name>
</gene>
<dbReference type="InterPro" id="IPR045592">
    <property type="entry name" value="DUF6461"/>
</dbReference>
<evidence type="ECO:0000313" key="2">
    <source>
        <dbReference type="Proteomes" id="UP001597368"/>
    </source>
</evidence>
<reference evidence="2" key="1">
    <citation type="journal article" date="2019" name="Int. J. Syst. Evol. Microbiol.">
        <title>The Global Catalogue of Microorganisms (GCM) 10K type strain sequencing project: providing services to taxonomists for standard genome sequencing and annotation.</title>
        <authorList>
            <consortium name="The Broad Institute Genomics Platform"/>
            <consortium name="The Broad Institute Genome Sequencing Center for Infectious Disease"/>
            <person name="Wu L."/>
            <person name="Ma J."/>
        </authorList>
    </citation>
    <scope>NUCLEOTIDE SEQUENCE [LARGE SCALE GENOMIC DNA]</scope>
    <source>
        <strain evidence="2">ICMP 6774ER</strain>
    </source>
</reference>
<dbReference type="Proteomes" id="UP001597368">
    <property type="component" value="Unassembled WGS sequence"/>
</dbReference>
<proteinExistence type="predicted"/>
<sequence>MITRSPTYLHDLLVSTLFTEELDHDMDLWSLGFSALWIKGADLGTLAQAFSLDLSARTPSHLSEILDHNGDDGSLWVAEAGGWTGIMPARSGDAFLLSLTEGGRHALSFSMDVNGHDSFKYIRDGDTIVSFRPTWPDSKHGSDPHALDHLMDGLRFQVSGDDNPVEEDESISSTLALIGRITKTDMAADWLEAVHSRIGLTSIS</sequence>
<protein>
    <submittedName>
        <fullName evidence="1">DUF6461 domain-containing protein</fullName>
    </submittedName>
</protein>
<evidence type="ECO:0000313" key="1">
    <source>
        <dbReference type="EMBL" id="MFD1939639.1"/>
    </source>
</evidence>
<keyword evidence="2" id="KW-1185">Reference proteome</keyword>